<protein>
    <submittedName>
        <fullName evidence="2">Uncharacterized protein</fullName>
    </submittedName>
</protein>
<feature type="transmembrane region" description="Helical" evidence="1">
    <location>
        <begin position="35"/>
        <end position="56"/>
    </location>
</feature>
<proteinExistence type="predicted"/>
<gene>
    <name evidence="2" type="ORF">GCM10007860_31150</name>
</gene>
<feature type="transmembrane region" description="Helical" evidence="1">
    <location>
        <begin position="63"/>
        <end position="84"/>
    </location>
</feature>
<sequence>MSAHSHKRFSGALLSAAAVAPYSQAMKGREGESMVHYAVAFLLIAAVAGAFGYGGIAAGAEPVARLACLLLLAAALAVLLAGGWS</sequence>
<reference evidence="3" key="1">
    <citation type="journal article" date="2019" name="Int. J. Syst. Evol. Microbiol.">
        <title>The Global Catalogue of Microorganisms (GCM) 10K type strain sequencing project: providing services to taxonomists for standard genome sequencing and annotation.</title>
        <authorList>
            <consortium name="The Broad Institute Genomics Platform"/>
            <consortium name="The Broad Institute Genome Sequencing Center for Infectious Disease"/>
            <person name="Wu L."/>
            <person name="Ma J."/>
        </authorList>
    </citation>
    <scope>NUCLEOTIDE SEQUENCE [LARGE SCALE GENOMIC DNA]</scope>
    <source>
        <strain evidence="3">NBRC 104970</strain>
    </source>
</reference>
<evidence type="ECO:0000313" key="2">
    <source>
        <dbReference type="EMBL" id="GLS05951.1"/>
    </source>
</evidence>
<keyword evidence="1" id="KW-0812">Transmembrane</keyword>
<keyword evidence="1" id="KW-0472">Membrane</keyword>
<evidence type="ECO:0000256" key="1">
    <source>
        <dbReference type="SAM" id="Phobius"/>
    </source>
</evidence>
<dbReference type="Proteomes" id="UP001156836">
    <property type="component" value="Unassembled WGS sequence"/>
</dbReference>
<comment type="caution">
    <text evidence="2">The sequence shown here is derived from an EMBL/GenBank/DDBJ whole genome shotgun (WGS) entry which is preliminary data.</text>
</comment>
<keyword evidence="1" id="KW-1133">Transmembrane helix</keyword>
<accession>A0ABQ6BZJ0</accession>
<evidence type="ECO:0000313" key="3">
    <source>
        <dbReference type="Proteomes" id="UP001156836"/>
    </source>
</evidence>
<keyword evidence="3" id="KW-1185">Reference proteome</keyword>
<dbReference type="EMBL" id="BSOZ01000078">
    <property type="protein sequence ID" value="GLS05951.1"/>
    <property type="molecule type" value="Genomic_DNA"/>
</dbReference>
<organism evidence="2 3">
    <name type="scientific">Chitiniphilus shinanonensis</name>
    <dbReference type="NCBI Taxonomy" id="553088"/>
    <lineage>
        <taxon>Bacteria</taxon>
        <taxon>Pseudomonadati</taxon>
        <taxon>Pseudomonadota</taxon>
        <taxon>Betaproteobacteria</taxon>
        <taxon>Neisseriales</taxon>
        <taxon>Chitinibacteraceae</taxon>
        <taxon>Chitiniphilus</taxon>
    </lineage>
</organism>
<name>A0ABQ6BZJ0_9NEIS</name>